<dbReference type="AlphaFoldDB" id="A0A8H5Z036"/>
<evidence type="ECO:0000313" key="3">
    <source>
        <dbReference type="Proteomes" id="UP000532311"/>
    </source>
</evidence>
<dbReference type="EMBL" id="JAAQPF010000001">
    <property type="protein sequence ID" value="KAF5721818.1"/>
    <property type="molecule type" value="Genomic_DNA"/>
</dbReference>
<proteinExistence type="predicted"/>
<keyword evidence="3" id="KW-1185">Reference proteome</keyword>
<organism evidence="2 3">
    <name type="scientific">Fusarium globosum</name>
    <dbReference type="NCBI Taxonomy" id="78864"/>
    <lineage>
        <taxon>Eukaryota</taxon>
        <taxon>Fungi</taxon>
        <taxon>Dikarya</taxon>
        <taxon>Ascomycota</taxon>
        <taxon>Pezizomycotina</taxon>
        <taxon>Sordariomycetes</taxon>
        <taxon>Hypocreomycetidae</taxon>
        <taxon>Hypocreales</taxon>
        <taxon>Nectriaceae</taxon>
        <taxon>Fusarium</taxon>
        <taxon>Fusarium fujikuroi species complex</taxon>
    </lineage>
</organism>
<feature type="region of interest" description="Disordered" evidence="1">
    <location>
        <begin position="272"/>
        <end position="303"/>
    </location>
</feature>
<evidence type="ECO:0000313" key="2">
    <source>
        <dbReference type="EMBL" id="KAF5721818.1"/>
    </source>
</evidence>
<comment type="caution">
    <text evidence="2">The sequence shown here is derived from an EMBL/GenBank/DDBJ whole genome shotgun (WGS) entry which is preliminary data.</text>
</comment>
<name>A0A8H5Z036_9HYPO</name>
<gene>
    <name evidence="2" type="ORF">FGLOB1_67</name>
</gene>
<evidence type="ECO:0000256" key="1">
    <source>
        <dbReference type="SAM" id="MobiDB-lite"/>
    </source>
</evidence>
<sequence>MSVRASNALRGSRALFGPPSHAPYRTMIKEEPEQMQKPKGTRTTRPWPSGIMLPAAKAARPIPADPSAKYTIMKIPNTSTAFSEWPTLNKFKPALQPRTSGTIPPGASAGVQATVDPDMEMSILPYLYNDLGVLIFEGPQWEQVRIMSNILQSVECEECRLPKKDWTTGSALFEVNLTNMALEKWEADGIGGPVPLEAVPGSIEMHIVNHIDGPGLANDTINGSYLPQLHAYVATGIRDSTIYISIEFHTVGTRRLVGVTNLKLRPTFEIPSAKGTAKEPPQGVDRHTDFDQKSASVEGQIKAGRKGDTYSIKQALQPPPTHASSIESLRELYGKLVPSNTHRNSEIYRRAMFKVYKLEFKLWAQRKRNIGKEGKKG</sequence>
<feature type="region of interest" description="Disordered" evidence="1">
    <location>
        <begin position="1"/>
        <end position="48"/>
    </location>
</feature>
<feature type="compositionally biased region" description="Basic and acidic residues" evidence="1">
    <location>
        <begin position="27"/>
        <end position="36"/>
    </location>
</feature>
<accession>A0A8H5Z036</accession>
<protein>
    <submittedName>
        <fullName evidence="2">Uncharacterized protein</fullName>
    </submittedName>
</protein>
<reference evidence="2 3" key="1">
    <citation type="submission" date="2020-05" db="EMBL/GenBank/DDBJ databases">
        <title>Identification and distribution of gene clusters putatively required for synthesis of sphingolipid metabolism inhibitors in phylogenetically diverse species of the filamentous fungus Fusarium.</title>
        <authorList>
            <person name="Kim H.-S."/>
            <person name="Busman M."/>
            <person name="Brown D.W."/>
            <person name="Divon H."/>
            <person name="Uhlig S."/>
            <person name="Proctor R.H."/>
        </authorList>
    </citation>
    <scope>NUCLEOTIDE SEQUENCE [LARGE SCALE GENOMIC DNA]</scope>
    <source>
        <strain evidence="2 3">NRRL 26131</strain>
    </source>
</reference>
<dbReference type="Proteomes" id="UP000532311">
    <property type="component" value="Unassembled WGS sequence"/>
</dbReference>